<protein>
    <submittedName>
        <fullName evidence="1">Uncharacterized protein</fullName>
    </submittedName>
</protein>
<dbReference type="AlphaFoldDB" id="X0W7X4"/>
<proteinExistence type="predicted"/>
<dbReference type="EMBL" id="BARS01036188">
    <property type="protein sequence ID" value="GAG26690.1"/>
    <property type="molecule type" value="Genomic_DNA"/>
</dbReference>
<name>X0W7X4_9ZZZZ</name>
<gene>
    <name evidence="1" type="ORF">S01H1_55652</name>
</gene>
<sequence>MIIRVKDNNLYMEMQKNLFYMLDRETFQFFSEVMK</sequence>
<accession>X0W7X4</accession>
<comment type="caution">
    <text evidence="1">The sequence shown here is derived from an EMBL/GenBank/DDBJ whole genome shotgun (WGS) entry which is preliminary data.</text>
</comment>
<feature type="non-terminal residue" evidence="1">
    <location>
        <position position="35"/>
    </location>
</feature>
<organism evidence="1">
    <name type="scientific">marine sediment metagenome</name>
    <dbReference type="NCBI Taxonomy" id="412755"/>
    <lineage>
        <taxon>unclassified sequences</taxon>
        <taxon>metagenomes</taxon>
        <taxon>ecological metagenomes</taxon>
    </lineage>
</organism>
<reference evidence="1" key="1">
    <citation type="journal article" date="2014" name="Front. Microbiol.">
        <title>High frequency of phylogenetically diverse reductive dehalogenase-homologous genes in deep subseafloor sedimentary metagenomes.</title>
        <authorList>
            <person name="Kawai M."/>
            <person name="Futagami T."/>
            <person name="Toyoda A."/>
            <person name="Takaki Y."/>
            <person name="Nishi S."/>
            <person name="Hori S."/>
            <person name="Arai W."/>
            <person name="Tsubouchi T."/>
            <person name="Morono Y."/>
            <person name="Uchiyama I."/>
            <person name="Ito T."/>
            <person name="Fujiyama A."/>
            <person name="Inagaki F."/>
            <person name="Takami H."/>
        </authorList>
    </citation>
    <scope>NUCLEOTIDE SEQUENCE</scope>
    <source>
        <strain evidence="1">Expedition CK06-06</strain>
    </source>
</reference>
<evidence type="ECO:0000313" key="1">
    <source>
        <dbReference type="EMBL" id="GAG26690.1"/>
    </source>
</evidence>